<comment type="caution">
    <text evidence="2">The sequence shown here is derived from an EMBL/GenBank/DDBJ whole genome shotgun (WGS) entry which is preliminary data.</text>
</comment>
<dbReference type="InterPro" id="IPR002925">
    <property type="entry name" value="Dienelactn_hydro"/>
</dbReference>
<organism evidence="2 3">
    <name type="scientific">Phycicoccus avicenniae</name>
    <dbReference type="NCBI Taxonomy" id="2828860"/>
    <lineage>
        <taxon>Bacteria</taxon>
        <taxon>Bacillati</taxon>
        <taxon>Actinomycetota</taxon>
        <taxon>Actinomycetes</taxon>
        <taxon>Micrococcales</taxon>
        <taxon>Intrasporangiaceae</taxon>
        <taxon>Phycicoccus</taxon>
    </lineage>
</organism>
<reference evidence="2" key="1">
    <citation type="submission" date="2021-04" db="EMBL/GenBank/DDBJ databases">
        <title>Phycicoccus avicenniae sp. nov., a novel endophytic actinomycetes isolated from branch of Avicennia mariana.</title>
        <authorList>
            <person name="Tuo L."/>
        </authorList>
    </citation>
    <scope>NUCLEOTIDE SEQUENCE</scope>
    <source>
        <strain evidence="2">BSK3Z-2</strain>
    </source>
</reference>
<evidence type="ECO:0000259" key="1">
    <source>
        <dbReference type="Pfam" id="PF01738"/>
    </source>
</evidence>
<evidence type="ECO:0000313" key="2">
    <source>
        <dbReference type="EMBL" id="MBR7742456.1"/>
    </source>
</evidence>
<sequence length="232" mass="24189">MSTVIEVATPDGPMPTHLWTPASGTGPGVLLLQEIFGVSPYVRRRAQDLADLGYAVLAPEIYWRIGVGEVADGPSMLDEGLAAAGRLDWDLAVADARTALDALAARDDVTGGVAVVGFCFGGGLGYAAVAERPADALVSFYGSALPDLVQAVPSVSTPSLHVFGEADSYIPMDVVARIRDSVTSGPAPADVVTYPGADHAFDNPDFVNHDPDASRDAWATATRWLGQRLPTG</sequence>
<dbReference type="RefSeq" id="WP_211601630.1">
    <property type="nucleotide sequence ID" value="NZ_JAGSNF010000004.1"/>
</dbReference>
<dbReference type="Pfam" id="PF01738">
    <property type="entry name" value="DLH"/>
    <property type="match status" value="1"/>
</dbReference>
<dbReference type="InterPro" id="IPR029058">
    <property type="entry name" value="AB_hydrolase_fold"/>
</dbReference>
<dbReference type="Proteomes" id="UP000677016">
    <property type="component" value="Unassembled WGS sequence"/>
</dbReference>
<dbReference type="GO" id="GO:0016787">
    <property type="term" value="F:hydrolase activity"/>
    <property type="evidence" value="ECO:0007669"/>
    <property type="project" value="UniProtKB-KW"/>
</dbReference>
<dbReference type="PANTHER" id="PTHR46623">
    <property type="entry name" value="CARBOXYMETHYLENEBUTENOLIDASE-RELATED"/>
    <property type="match status" value="1"/>
</dbReference>
<dbReference type="SUPFAM" id="SSF53474">
    <property type="entry name" value="alpha/beta-Hydrolases"/>
    <property type="match status" value="1"/>
</dbReference>
<dbReference type="Gene3D" id="3.40.50.1820">
    <property type="entry name" value="alpha/beta hydrolase"/>
    <property type="match status" value="1"/>
</dbReference>
<accession>A0A941D6D2</accession>
<name>A0A941D6D2_9MICO</name>
<dbReference type="PANTHER" id="PTHR46623:SF6">
    <property type="entry name" value="ALPHA_BETA-HYDROLASES SUPERFAMILY PROTEIN"/>
    <property type="match status" value="1"/>
</dbReference>
<dbReference type="AlphaFoldDB" id="A0A941D6D2"/>
<dbReference type="InterPro" id="IPR051049">
    <property type="entry name" value="Dienelactone_hydrolase-like"/>
</dbReference>
<evidence type="ECO:0000313" key="3">
    <source>
        <dbReference type="Proteomes" id="UP000677016"/>
    </source>
</evidence>
<feature type="domain" description="Dienelactone hydrolase" evidence="1">
    <location>
        <begin position="16"/>
        <end position="227"/>
    </location>
</feature>
<dbReference type="EMBL" id="JAGSNF010000004">
    <property type="protein sequence ID" value="MBR7742456.1"/>
    <property type="molecule type" value="Genomic_DNA"/>
</dbReference>
<keyword evidence="2" id="KW-0378">Hydrolase</keyword>
<proteinExistence type="predicted"/>
<protein>
    <submittedName>
        <fullName evidence="2">Dienelactone hydrolase family protein</fullName>
    </submittedName>
</protein>
<gene>
    <name evidence="2" type="ORF">KC207_04025</name>
</gene>
<keyword evidence="3" id="KW-1185">Reference proteome</keyword>